<sequence>MAFFDVFNGDADGIIALLQLRLAEPRDSVLVTGVKRDIQLLDRVEAGAGDEVTVLDISMEKNQQGLRRLLAAGAKVRYVDHHRSGDIPESDNLRATIDLNPNTCTSVLVDKALRGKYRHWAITAAFGDNMLATAEKLAAKTQLTVHDIEQLQEFGTLINYNGYGRSVDDLHFPPEDLYKALLPYTNPLDAINDAGSPFDVLKGAYDYDMAQARAVQPELSDEVCALYLLPNAAWARRVSGSLGNALAYRAPDRAHAVLTLNEDMTYTVSVRAPIHNKQGADVVCSGFATGGGRAAAAGINALPADKIEALYRALSDYYRQF</sequence>
<reference evidence="2" key="1">
    <citation type="journal article" date="2019" name="Int. J. Syst. Evol. Microbiol.">
        <title>The Global Catalogue of Microorganisms (GCM) 10K type strain sequencing project: providing services to taxonomists for standard genome sequencing and annotation.</title>
        <authorList>
            <consortium name="The Broad Institute Genomics Platform"/>
            <consortium name="The Broad Institute Genome Sequencing Center for Infectious Disease"/>
            <person name="Wu L."/>
            <person name="Ma J."/>
        </authorList>
    </citation>
    <scope>NUCLEOTIDE SEQUENCE [LARGE SCALE GENOMIC DNA]</scope>
    <source>
        <strain evidence="2">JCM 18401</strain>
    </source>
</reference>
<dbReference type="Proteomes" id="UP001499988">
    <property type="component" value="Unassembled WGS sequence"/>
</dbReference>
<dbReference type="InterPro" id="IPR038763">
    <property type="entry name" value="DHH_sf"/>
</dbReference>
<keyword evidence="2" id="KW-1185">Reference proteome</keyword>
<protein>
    <submittedName>
        <fullName evidence="1">DHH family phosphoesterase</fullName>
    </submittedName>
</protein>
<evidence type="ECO:0000313" key="2">
    <source>
        <dbReference type="Proteomes" id="UP001499988"/>
    </source>
</evidence>
<name>A0ABP9ECW3_9GAMM</name>
<dbReference type="RefSeq" id="WP_345333084.1">
    <property type="nucleotide sequence ID" value="NZ_BAABJZ010000006.1"/>
</dbReference>
<dbReference type="EMBL" id="BAABJZ010000006">
    <property type="protein sequence ID" value="GAA4874875.1"/>
    <property type="molecule type" value="Genomic_DNA"/>
</dbReference>
<proteinExistence type="predicted"/>
<gene>
    <name evidence="1" type="ORF">GCM10023333_05010</name>
</gene>
<dbReference type="SUPFAM" id="SSF64182">
    <property type="entry name" value="DHH phosphoesterases"/>
    <property type="match status" value="1"/>
</dbReference>
<organism evidence="1 2">
    <name type="scientific">Ferrimonas pelagia</name>
    <dbReference type="NCBI Taxonomy" id="1177826"/>
    <lineage>
        <taxon>Bacteria</taxon>
        <taxon>Pseudomonadati</taxon>
        <taxon>Pseudomonadota</taxon>
        <taxon>Gammaproteobacteria</taxon>
        <taxon>Alteromonadales</taxon>
        <taxon>Ferrimonadaceae</taxon>
        <taxon>Ferrimonas</taxon>
    </lineage>
</organism>
<evidence type="ECO:0000313" key="1">
    <source>
        <dbReference type="EMBL" id="GAA4874875.1"/>
    </source>
</evidence>
<comment type="caution">
    <text evidence="1">The sequence shown here is derived from an EMBL/GenBank/DDBJ whole genome shotgun (WGS) entry which is preliminary data.</text>
</comment>
<accession>A0ABP9ECW3</accession>